<accession>A0AAV5TE74</accession>
<proteinExistence type="predicted"/>
<dbReference type="AlphaFoldDB" id="A0AAV5TE74"/>
<evidence type="ECO:0008006" key="4">
    <source>
        <dbReference type="Google" id="ProtNLM"/>
    </source>
</evidence>
<keyword evidence="1" id="KW-0812">Transmembrane</keyword>
<sequence>MPEAVDIVHGVVAYSCALFASITVGINLIVIQILKNKRFKQNFFYTIYKIGCSIDIVAMVGNHTGALLPSRGWFLPFFLSSTLPGRVWLTTRTRILAVEVQISFG</sequence>
<keyword evidence="1" id="KW-1133">Transmembrane helix</keyword>
<dbReference type="Pfam" id="PF10323">
    <property type="entry name" value="7TM_GPCR_Srv"/>
    <property type="match status" value="1"/>
</dbReference>
<evidence type="ECO:0000256" key="1">
    <source>
        <dbReference type="SAM" id="Phobius"/>
    </source>
</evidence>
<feature type="transmembrane region" description="Helical" evidence="1">
    <location>
        <begin position="12"/>
        <end position="31"/>
    </location>
</feature>
<evidence type="ECO:0000313" key="3">
    <source>
        <dbReference type="Proteomes" id="UP001432027"/>
    </source>
</evidence>
<organism evidence="2 3">
    <name type="scientific">Pristionchus entomophagus</name>
    <dbReference type="NCBI Taxonomy" id="358040"/>
    <lineage>
        <taxon>Eukaryota</taxon>
        <taxon>Metazoa</taxon>
        <taxon>Ecdysozoa</taxon>
        <taxon>Nematoda</taxon>
        <taxon>Chromadorea</taxon>
        <taxon>Rhabditida</taxon>
        <taxon>Rhabditina</taxon>
        <taxon>Diplogasteromorpha</taxon>
        <taxon>Diplogasteroidea</taxon>
        <taxon>Neodiplogasteridae</taxon>
        <taxon>Pristionchus</taxon>
    </lineage>
</organism>
<dbReference type="PANTHER" id="PTHR31748">
    <property type="entry name" value="SERPENTINE RECEPTOR, CLASS V"/>
    <property type="match status" value="1"/>
</dbReference>
<protein>
    <recommendedName>
        <fullName evidence="4">G protein-coupled receptor</fullName>
    </recommendedName>
</protein>
<name>A0AAV5TE74_9BILA</name>
<gene>
    <name evidence="2" type="ORF">PENTCL1PPCAC_14409</name>
</gene>
<keyword evidence="1" id="KW-0472">Membrane</keyword>
<reference evidence="2" key="1">
    <citation type="submission" date="2023-10" db="EMBL/GenBank/DDBJ databases">
        <title>Genome assembly of Pristionchus species.</title>
        <authorList>
            <person name="Yoshida K."/>
            <person name="Sommer R.J."/>
        </authorList>
    </citation>
    <scope>NUCLEOTIDE SEQUENCE</scope>
    <source>
        <strain evidence="2">RS0144</strain>
    </source>
</reference>
<dbReference type="PANTHER" id="PTHR31748:SF1">
    <property type="entry name" value="SERPENTINE RECEPTOR, CLASS V"/>
    <property type="match status" value="1"/>
</dbReference>
<keyword evidence="3" id="KW-1185">Reference proteome</keyword>
<evidence type="ECO:0000313" key="2">
    <source>
        <dbReference type="EMBL" id="GMS92234.1"/>
    </source>
</evidence>
<dbReference type="EMBL" id="BTSX01000004">
    <property type="protein sequence ID" value="GMS92234.1"/>
    <property type="molecule type" value="Genomic_DNA"/>
</dbReference>
<dbReference type="Proteomes" id="UP001432027">
    <property type="component" value="Unassembled WGS sequence"/>
</dbReference>
<comment type="caution">
    <text evidence="2">The sequence shown here is derived from an EMBL/GenBank/DDBJ whole genome shotgun (WGS) entry which is preliminary data.</text>
</comment>
<dbReference type="InterPro" id="IPR019426">
    <property type="entry name" value="7TM_GPCR_serpentine_rcpt_Srv"/>
</dbReference>